<protein>
    <submittedName>
        <fullName evidence="1">YD repeat protein</fullName>
    </submittedName>
</protein>
<sequence>MSGKTALHSGAFNFLSFISNGVDPRTGQYGLSIALPVLRGDYLGGAEFPLKLSYNSMGAGDFGYGQGWDINLSSFIEDAYPAGGGALSLYTGERFTVDGVESISEKKLDSFHFHKDGDGLYRVEHKDSSLTEVLQPTNIGTKKLMLPKKLYADSRRYLEFVYRDNPQLPSTPCLSEVFDSGVGGGRPARLLLIEYSGDMIITLYPDQPDARASYTLKFNGRRLERVVLPTNEQAYWEFSYQQVHGQTCVSRVRTPTGAVEHIEYGVDGDPGHKLPGVEQYLPRVKRHSIVPGFGQPDTVTEYDYSTTNFVGNGSSIVWNNNGRDNLYEVTDANYSYWSKTTERCPGQADRTVLSTYDRFHRSVEVKQVQGQCVNTTVSQYPGNPAEPFIKQPANFQLASLSTQTWQVEGNAAIGKAEHATTYDVFGNLISEVPATGVETLYEYYPAAGELGSCPADPQNFVRWRKSQTINPSSVGEAATTRTQFVYKALDPVPLPDGTPDYIAKQWLVEKEQHFFELQGDAKVPVPLSHSLTDYHESTADLLSYGRPSITTFTMGDQDTTTSYTYTTEVVEHHPALVTTQVVTGFDHGQALEDGTLRDVQKTIVLKHSALIGEPLFNRDDNDVEIAYAYDRLARVISETVAPNDPIYRAYRTYSYVLAVLDEPAVQTSSDVKRVTTRSKLDGLGRVFEEERMDADSAEVWRRQAYRKSYSAVYNAYGQLEEETEYDWMADEVSEQGVHRPVDLPLTVRYGYDDWGQQAWQIGPDAIRHVEETNPVGNQNSAFMPIKRSWRESKDRADASGVTETWFNRFDEPTQVRRFKSRDDTVAYSQHTYHYDGLGRVAREVAADQSVTLSTYDPFGRLLEQTLPDRSVVTRRYADFDSGDLPAYIGVNGIELGTQTFDGLKRLYKSDTGGRKRTLYYKPGQNRPERVFTPSKQWVDYEYNPVLGEEPLKRVSSRFTADYQYDSENARLLSCTEDGQTLEREYFSTGQMKLERRKEGDEVFEMQYAFSYRERMLSYTDVLGQVQDYEYDAAGRLLQTTLGSTVAMFAYDTLGRTSEIATRDGDNFLITQLEYDDFDRETLRRFDMKGEIQTLTQRYDECDRIVVKTLWPGEPGEDQRRQAEVYADRVRGKVFQPAASADVNERLKNIYAKHKPFNSGAGGVLNGENWLRNEVYAYESRGRLYDYKCSGELAPVDPQGHVIRGQAFEFDALDNIVLVITELTDKDTDAPGENVAEYFFEYEDPAQLSKITNSYEGYTAEQRLTYDDDGNLEDDGEGMEMEYDATGRLRSVVKAGGTSNYYYDGVDRLSGQS</sequence>
<gene>
    <name evidence="1" type="ordered locus">PputGB1_1461</name>
</gene>
<dbReference type="NCBIfam" id="TIGR01643">
    <property type="entry name" value="YD_repeat_2x"/>
    <property type="match status" value="2"/>
</dbReference>
<dbReference type="Pfam" id="PF05593">
    <property type="entry name" value="RHS_repeat"/>
    <property type="match status" value="2"/>
</dbReference>
<evidence type="ECO:0000313" key="1">
    <source>
        <dbReference type="EMBL" id="ABY97366.1"/>
    </source>
</evidence>
<dbReference type="InterPro" id="IPR050708">
    <property type="entry name" value="T6SS_VgrG/RHS"/>
</dbReference>
<dbReference type="KEGG" id="ppg:PputGB1_1461"/>
<proteinExistence type="predicted"/>
<accession>B0KUR1</accession>
<name>B0KUR1_PSEPG</name>
<evidence type="ECO:0000313" key="2">
    <source>
        <dbReference type="Proteomes" id="UP000002157"/>
    </source>
</evidence>
<dbReference type="Proteomes" id="UP000002157">
    <property type="component" value="Chromosome"/>
</dbReference>
<dbReference type="HOGENOM" id="CLU_002146_0_0_6"/>
<dbReference type="InterPro" id="IPR031325">
    <property type="entry name" value="RHS_repeat"/>
</dbReference>
<dbReference type="InterPro" id="IPR006530">
    <property type="entry name" value="YD"/>
</dbReference>
<reference evidence="1 2" key="1">
    <citation type="submission" date="2008-01" db="EMBL/GenBank/DDBJ databases">
        <title>Complete sequence of Pseudomonas putida GB-1.</title>
        <authorList>
            <consortium name="US DOE Joint Genome Institute"/>
            <person name="Copeland A."/>
            <person name="Lucas S."/>
            <person name="Lapidus A."/>
            <person name="Barry K."/>
            <person name="Glavina del Rio T."/>
            <person name="Dalin E."/>
            <person name="Tice H."/>
            <person name="Pitluck S."/>
            <person name="Bruce D."/>
            <person name="Goodwin L."/>
            <person name="Chertkov O."/>
            <person name="Brettin T."/>
            <person name="Detter J.C."/>
            <person name="Han C."/>
            <person name="Kuske C.R."/>
            <person name="Schmutz J."/>
            <person name="Larimer F."/>
            <person name="Land M."/>
            <person name="Hauser L."/>
            <person name="Kyrpides N."/>
            <person name="Kim E."/>
            <person name="McCarthy J.K."/>
            <person name="Richardson P."/>
        </authorList>
    </citation>
    <scope>NUCLEOTIDE SEQUENCE [LARGE SCALE GENOMIC DNA]</scope>
    <source>
        <strain evidence="1 2">GB-1</strain>
    </source>
</reference>
<dbReference type="eggNOG" id="COG3209">
    <property type="taxonomic scope" value="Bacteria"/>
</dbReference>
<organism evidence="1 2">
    <name type="scientific">Pseudomonas putida (strain GB-1)</name>
    <dbReference type="NCBI Taxonomy" id="76869"/>
    <lineage>
        <taxon>Bacteria</taxon>
        <taxon>Pseudomonadati</taxon>
        <taxon>Pseudomonadota</taxon>
        <taxon>Gammaproteobacteria</taxon>
        <taxon>Pseudomonadales</taxon>
        <taxon>Pseudomonadaceae</taxon>
        <taxon>Pseudomonas</taxon>
    </lineage>
</organism>
<dbReference type="Gene3D" id="2.180.10.10">
    <property type="entry name" value="RHS repeat-associated core"/>
    <property type="match status" value="1"/>
</dbReference>
<dbReference type="PANTHER" id="PTHR32305">
    <property type="match status" value="1"/>
</dbReference>
<dbReference type="EMBL" id="CP000926">
    <property type="protein sequence ID" value="ABY97366.1"/>
    <property type="molecule type" value="Genomic_DNA"/>
</dbReference>
<dbReference type="PANTHER" id="PTHR32305:SF15">
    <property type="entry name" value="PROTEIN RHSA-RELATED"/>
    <property type="match status" value="1"/>
</dbReference>
<dbReference type="RefSeq" id="WP_012271135.1">
    <property type="nucleotide sequence ID" value="NC_010322.1"/>
</dbReference>